<reference evidence="1 2" key="1">
    <citation type="submission" date="2024-08" db="EMBL/GenBank/DDBJ databases">
        <title>Gnathostoma spinigerum genome.</title>
        <authorList>
            <person name="Gonzalez-Bertolin B."/>
            <person name="Monzon S."/>
            <person name="Zaballos A."/>
            <person name="Jimenez P."/>
            <person name="Dekumyoy P."/>
            <person name="Varona S."/>
            <person name="Cuesta I."/>
            <person name="Sumanam S."/>
            <person name="Adisakwattana P."/>
            <person name="Gasser R.B."/>
            <person name="Hernandez-Gonzalez A."/>
            <person name="Young N.D."/>
            <person name="Perteguer M.J."/>
        </authorList>
    </citation>
    <scope>NUCLEOTIDE SEQUENCE [LARGE SCALE GENOMIC DNA]</scope>
    <source>
        <strain evidence="1">AL3</strain>
        <tissue evidence="1">Liver</tissue>
    </source>
</reference>
<accession>A0ABD6EJ98</accession>
<evidence type="ECO:0000313" key="2">
    <source>
        <dbReference type="Proteomes" id="UP001608902"/>
    </source>
</evidence>
<gene>
    <name evidence="1" type="ORF">AB6A40_004928</name>
</gene>
<evidence type="ECO:0000313" key="1">
    <source>
        <dbReference type="EMBL" id="MFH4978219.1"/>
    </source>
</evidence>
<proteinExistence type="predicted"/>
<organism evidence="1 2">
    <name type="scientific">Gnathostoma spinigerum</name>
    <dbReference type="NCBI Taxonomy" id="75299"/>
    <lineage>
        <taxon>Eukaryota</taxon>
        <taxon>Metazoa</taxon>
        <taxon>Ecdysozoa</taxon>
        <taxon>Nematoda</taxon>
        <taxon>Chromadorea</taxon>
        <taxon>Rhabditida</taxon>
        <taxon>Spirurina</taxon>
        <taxon>Gnathostomatomorpha</taxon>
        <taxon>Gnathostomatoidea</taxon>
        <taxon>Gnathostomatidae</taxon>
        <taxon>Gnathostoma</taxon>
    </lineage>
</organism>
<dbReference type="AlphaFoldDB" id="A0ABD6EJ98"/>
<keyword evidence="2" id="KW-1185">Reference proteome</keyword>
<protein>
    <submittedName>
        <fullName evidence="1">Uncharacterized protein</fullName>
    </submittedName>
</protein>
<comment type="caution">
    <text evidence="1">The sequence shown here is derived from an EMBL/GenBank/DDBJ whole genome shotgun (WGS) entry which is preliminary data.</text>
</comment>
<sequence length="82" mass="9663">MENGTKDETLGKQMAVLEERLYAFKDKLEAIIERQYELERRLHESEKALNEANVIREKYTALMAIHEELKRRVNDANSPTKD</sequence>
<name>A0ABD6EJ98_9BILA</name>
<dbReference type="Proteomes" id="UP001608902">
    <property type="component" value="Unassembled WGS sequence"/>
</dbReference>
<dbReference type="EMBL" id="JBGFUD010002987">
    <property type="protein sequence ID" value="MFH4978219.1"/>
    <property type="molecule type" value="Genomic_DNA"/>
</dbReference>